<dbReference type="Proteomes" id="UP001500622">
    <property type="component" value="Unassembled WGS sequence"/>
</dbReference>
<gene>
    <name evidence="2" type="ORF">GCM10023169_27460</name>
</gene>
<dbReference type="Pfam" id="PF01882">
    <property type="entry name" value="DUF58"/>
    <property type="match status" value="1"/>
</dbReference>
<dbReference type="PANTHER" id="PTHR33608">
    <property type="entry name" value="BLL2464 PROTEIN"/>
    <property type="match status" value="1"/>
</dbReference>
<keyword evidence="3" id="KW-1185">Reference proteome</keyword>
<reference evidence="3" key="1">
    <citation type="journal article" date="2019" name="Int. J. Syst. Evol. Microbiol.">
        <title>The Global Catalogue of Microorganisms (GCM) 10K type strain sequencing project: providing services to taxonomists for standard genome sequencing and annotation.</title>
        <authorList>
            <consortium name="The Broad Institute Genomics Platform"/>
            <consortium name="The Broad Institute Genome Sequencing Center for Infectious Disease"/>
            <person name="Wu L."/>
            <person name="Ma J."/>
        </authorList>
    </citation>
    <scope>NUCLEOTIDE SEQUENCE [LARGE SCALE GENOMIC DNA]</scope>
    <source>
        <strain evidence="3">JCM 17810</strain>
    </source>
</reference>
<proteinExistence type="predicted"/>
<evidence type="ECO:0000313" key="3">
    <source>
        <dbReference type="Proteomes" id="UP001500622"/>
    </source>
</evidence>
<dbReference type="EMBL" id="BAABGN010000011">
    <property type="protein sequence ID" value="GAA4427457.1"/>
    <property type="molecule type" value="Genomic_DNA"/>
</dbReference>
<accession>A0ABP8LD84</accession>
<evidence type="ECO:0000313" key="2">
    <source>
        <dbReference type="EMBL" id="GAA4427457.1"/>
    </source>
</evidence>
<dbReference type="PANTHER" id="PTHR33608:SF12">
    <property type="entry name" value="DUF58 DOMAIN-CONTAINING PROTEIN"/>
    <property type="match status" value="1"/>
</dbReference>
<comment type="caution">
    <text evidence="2">The sequence shown here is derived from an EMBL/GenBank/DDBJ whole genome shotgun (WGS) entry which is preliminary data.</text>
</comment>
<name>A0ABP8LD84_9MICO</name>
<dbReference type="RefSeq" id="WP_345216825.1">
    <property type="nucleotide sequence ID" value="NZ_BAABGN010000011.1"/>
</dbReference>
<organism evidence="2 3">
    <name type="scientific">Georgenia halophila</name>
    <dbReference type="NCBI Taxonomy" id="620889"/>
    <lineage>
        <taxon>Bacteria</taxon>
        <taxon>Bacillati</taxon>
        <taxon>Actinomycetota</taxon>
        <taxon>Actinomycetes</taxon>
        <taxon>Micrococcales</taxon>
        <taxon>Bogoriellaceae</taxon>
        <taxon>Georgenia</taxon>
    </lineage>
</organism>
<feature type="domain" description="DUF58" evidence="1">
    <location>
        <begin position="47"/>
        <end position="217"/>
    </location>
</feature>
<dbReference type="InterPro" id="IPR002881">
    <property type="entry name" value="DUF58"/>
</dbReference>
<protein>
    <submittedName>
        <fullName evidence="2">DUF58 domain-containing protein</fullName>
    </submittedName>
</protein>
<evidence type="ECO:0000259" key="1">
    <source>
        <dbReference type="Pfam" id="PF01882"/>
    </source>
</evidence>
<sequence>MSSTTSRLEKVRARLDLPTVRRAAGLLEGRHRSIFTGHGQDFDDQVEYHPGDDVSDIDWKSSARAGIPIIRRFVRESNLSLVLMVDTGRNMATAAPSGEPKSRVAMFAADVVAYLARSRGDLVALLAGDAERMSQLPGRAGTEHMELLLRMVERAFSVDSPPSDLGRLLDRARTLFSRRSLIVIITDEARPAPEHEHALRRLRTRHEIMVISVADALPTTPGIGPTADIDTGADLPAFLRDDKALHAEAVAAVEARKSEVLAMLRRRGIQAVTVTSEDDLIDQLIDLLGRQHRVARR</sequence>